<sequence length="97" mass="11252">MTRLPIVWADEARELFLEYLFFISEKDEGAAERLFEQVERSLEPVAFFPNSGRPGRVPGTREIVSHPNYLTIYEVHNDFIKVVDFTHARKLYPPSPG</sequence>
<comment type="similarity">
    <text evidence="1">Belongs to the RelE toxin family.</text>
</comment>
<dbReference type="OrthoDB" id="9798046at2"/>
<dbReference type="Gene3D" id="3.30.2310.20">
    <property type="entry name" value="RelE-like"/>
    <property type="match status" value="1"/>
</dbReference>
<evidence type="ECO:0000256" key="1">
    <source>
        <dbReference type="ARBA" id="ARBA00006226"/>
    </source>
</evidence>
<dbReference type="PANTHER" id="PTHR33755:SF6">
    <property type="entry name" value="PLASMID STABILIZATION SYSTEM PROTEIN"/>
    <property type="match status" value="1"/>
</dbReference>
<comment type="caution">
    <text evidence="3">The sequence shown here is derived from an EMBL/GenBank/DDBJ whole genome shotgun (WGS) entry which is preliminary data.</text>
</comment>
<dbReference type="EMBL" id="JFHD01000076">
    <property type="protein sequence ID" value="KDR24675.1"/>
    <property type="molecule type" value="Genomic_DNA"/>
</dbReference>
<dbReference type="AlphaFoldDB" id="A0A656Q8R5"/>
<dbReference type="InterPro" id="IPR007712">
    <property type="entry name" value="RelE/ParE_toxin"/>
</dbReference>
<dbReference type="Proteomes" id="UP000027451">
    <property type="component" value="Unassembled WGS sequence"/>
</dbReference>
<gene>
    <name evidence="3" type="ORF">BG60_35890</name>
</gene>
<dbReference type="PANTHER" id="PTHR33755">
    <property type="entry name" value="TOXIN PARE1-RELATED"/>
    <property type="match status" value="1"/>
</dbReference>
<keyword evidence="2" id="KW-1277">Toxin-antitoxin system</keyword>
<reference evidence="3 4" key="1">
    <citation type="submission" date="2014-03" db="EMBL/GenBank/DDBJ databases">
        <title>Draft Genome Sequences of Four Burkholderia Strains.</title>
        <authorList>
            <person name="Liu X.Y."/>
            <person name="Li C.X."/>
            <person name="Xu J.H."/>
        </authorList>
    </citation>
    <scope>NUCLEOTIDE SEQUENCE [LARGE SCALE GENOMIC DNA]</scope>
    <source>
        <strain evidence="3 4">OP-1</strain>
    </source>
</reference>
<evidence type="ECO:0000313" key="3">
    <source>
        <dbReference type="EMBL" id="KDR24675.1"/>
    </source>
</evidence>
<accession>A0A656Q8R5</accession>
<proteinExistence type="inferred from homology"/>
<dbReference type="Pfam" id="PF05016">
    <property type="entry name" value="ParE_toxin"/>
    <property type="match status" value="1"/>
</dbReference>
<keyword evidence="4" id="KW-1185">Reference proteome</keyword>
<organism evidence="3 4">
    <name type="scientific">Caballeronia zhejiangensis</name>
    <dbReference type="NCBI Taxonomy" id="871203"/>
    <lineage>
        <taxon>Bacteria</taxon>
        <taxon>Pseudomonadati</taxon>
        <taxon>Pseudomonadota</taxon>
        <taxon>Betaproteobacteria</taxon>
        <taxon>Burkholderiales</taxon>
        <taxon>Burkholderiaceae</taxon>
        <taxon>Caballeronia</taxon>
    </lineage>
</organism>
<dbReference type="InterPro" id="IPR051803">
    <property type="entry name" value="TA_system_RelE-like_toxin"/>
</dbReference>
<dbReference type="RefSeq" id="WP_008344619.1">
    <property type="nucleotide sequence ID" value="NZ_JFHD01000076.1"/>
</dbReference>
<evidence type="ECO:0000256" key="2">
    <source>
        <dbReference type="ARBA" id="ARBA00022649"/>
    </source>
</evidence>
<name>A0A656Q8R5_9BURK</name>
<dbReference type="InterPro" id="IPR035093">
    <property type="entry name" value="RelE/ParE_toxin_dom_sf"/>
</dbReference>
<evidence type="ECO:0000313" key="4">
    <source>
        <dbReference type="Proteomes" id="UP000027451"/>
    </source>
</evidence>
<protein>
    <submittedName>
        <fullName evidence="3">Addiction module antitoxin</fullName>
    </submittedName>
</protein>